<accession>A0A183TDF6</accession>
<organism evidence="4">
    <name type="scientific">Schistocephalus solidus</name>
    <name type="common">Tapeworm</name>
    <dbReference type="NCBI Taxonomy" id="70667"/>
    <lineage>
        <taxon>Eukaryota</taxon>
        <taxon>Metazoa</taxon>
        <taxon>Spiralia</taxon>
        <taxon>Lophotrochozoa</taxon>
        <taxon>Platyhelminthes</taxon>
        <taxon>Cestoda</taxon>
        <taxon>Eucestoda</taxon>
        <taxon>Diphyllobothriidea</taxon>
        <taxon>Diphyllobothriidae</taxon>
        <taxon>Schistocephalus</taxon>
    </lineage>
</organism>
<proteinExistence type="predicted"/>
<evidence type="ECO:0000313" key="4">
    <source>
        <dbReference type="WBParaSite" id="SSLN_0001505101-mRNA-1"/>
    </source>
</evidence>
<dbReference type="WBParaSite" id="SSLN_0001505101-mRNA-1">
    <property type="protein sequence ID" value="SSLN_0001505101-mRNA-1"/>
    <property type="gene ID" value="SSLN_0001505101"/>
</dbReference>
<gene>
    <name evidence="2" type="ORF">SSLN_LOCUS14504</name>
</gene>
<evidence type="ECO:0000256" key="1">
    <source>
        <dbReference type="SAM" id="MobiDB-lite"/>
    </source>
</evidence>
<sequence length="347" mass="38309">MKPQVYMTGNVVQTPTYTLGGLSRASMKVDSRKLQFPTSDLCSLDGRLNPEALFYSRRSSASSHRRQEQMQAYRFVNGKAVLGDGGGGDEMEEMGGPDLCRHLREEAACRVWRRGLSGHSSQQFDDTTSDTDVVSLSDWNMCKGFIFASPLDQISRTLRSNALYDLPGSVLRGNKAHGVPGGAVRLSPGCSQMEHLRRISHNLLPADADGEPFLIPEPETLRGVGSGSSLSHRQRHHNERLLRRLILSRRRADPTAMQNPFLSDDEEEEEGDGGGNGDEGEGKLSPMVFSGFTNTPQTCIYARRLVSAFLTGGMTWREVYRLLLPQSLTEQNIARFGAMTDSQKQVG</sequence>
<dbReference type="EMBL" id="UYSU01039041">
    <property type="protein sequence ID" value="VDM00890.1"/>
    <property type="molecule type" value="Genomic_DNA"/>
</dbReference>
<reference evidence="4" key="1">
    <citation type="submission" date="2016-06" db="UniProtKB">
        <authorList>
            <consortium name="WormBaseParasite"/>
        </authorList>
    </citation>
    <scope>IDENTIFICATION</scope>
</reference>
<evidence type="ECO:0000313" key="3">
    <source>
        <dbReference type="Proteomes" id="UP000275846"/>
    </source>
</evidence>
<protein>
    <submittedName>
        <fullName evidence="4">Protein FAM212A</fullName>
    </submittedName>
</protein>
<keyword evidence="3" id="KW-1185">Reference proteome</keyword>
<dbReference type="OrthoDB" id="10437947at2759"/>
<feature type="region of interest" description="Disordered" evidence="1">
    <location>
        <begin position="254"/>
        <end position="289"/>
    </location>
</feature>
<dbReference type="Proteomes" id="UP000275846">
    <property type="component" value="Unassembled WGS sequence"/>
</dbReference>
<feature type="compositionally biased region" description="Acidic residues" evidence="1">
    <location>
        <begin position="263"/>
        <end position="272"/>
    </location>
</feature>
<dbReference type="AlphaFoldDB" id="A0A183TDF6"/>
<reference evidence="2 3" key="2">
    <citation type="submission" date="2018-11" db="EMBL/GenBank/DDBJ databases">
        <authorList>
            <consortium name="Pathogen Informatics"/>
        </authorList>
    </citation>
    <scope>NUCLEOTIDE SEQUENCE [LARGE SCALE GENOMIC DNA]</scope>
    <source>
        <strain evidence="2 3">NST_G2</strain>
    </source>
</reference>
<evidence type="ECO:0000313" key="2">
    <source>
        <dbReference type="EMBL" id="VDM00890.1"/>
    </source>
</evidence>
<name>A0A183TDF6_SCHSO</name>